<keyword evidence="1" id="KW-1133">Transmembrane helix</keyword>
<dbReference type="EMBL" id="MFBA01000032">
    <property type="protein sequence ID" value="OGD85256.1"/>
    <property type="molecule type" value="Genomic_DNA"/>
</dbReference>
<keyword evidence="1" id="KW-0812">Transmembrane</keyword>
<protein>
    <submittedName>
        <fullName evidence="2">Uncharacterized protein</fullName>
    </submittedName>
</protein>
<accession>A0A1F5G067</accession>
<gene>
    <name evidence="2" type="ORF">A2696_01230</name>
</gene>
<sequence length="122" mass="13792">MFKVTGKKFLITTLAITIITFGASLIWINRQSPKDESYTHAPDYSWVTGQLQYQDIEGGFWTIDYQDATDKFGGKFVLGKDPRLASFKSGDYVKITGQISPNQVSIYQSGTLYNLESIDLYQ</sequence>
<proteinExistence type="predicted"/>
<evidence type="ECO:0000313" key="2">
    <source>
        <dbReference type="EMBL" id="OGD85256.1"/>
    </source>
</evidence>
<feature type="transmembrane region" description="Helical" evidence="1">
    <location>
        <begin position="9"/>
        <end position="28"/>
    </location>
</feature>
<keyword evidence="1" id="KW-0472">Membrane</keyword>
<name>A0A1F5G067_9BACT</name>
<dbReference type="Proteomes" id="UP000177069">
    <property type="component" value="Unassembled WGS sequence"/>
</dbReference>
<dbReference type="AlphaFoldDB" id="A0A1F5G067"/>
<evidence type="ECO:0000256" key="1">
    <source>
        <dbReference type="SAM" id="Phobius"/>
    </source>
</evidence>
<organism evidence="2 3">
    <name type="scientific">Candidatus Curtissbacteria bacterium RIFCSPHIGHO2_01_FULL_41_13</name>
    <dbReference type="NCBI Taxonomy" id="1797745"/>
    <lineage>
        <taxon>Bacteria</taxon>
        <taxon>Candidatus Curtissiibacteriota</taxon>
    </lineage>
</organism>
<evidence type="ECO:0000313" key="3">
    <source>
        <dbReference type="Proteomes" id="UP000177069"/>
    </source>
</evidence>
<comment type="caution">
    <text evidence="2">The sequence shown here is derived from an EMBL/GenBank/DDBJ whole genome shotgun (WGS) entry which is preliminary data.</text>
</comment>
<reference evidence="2 3" key="1">
    <citation type="journal article" date="2016" name="Nat. Commun.">
        <title>Thousands of microbial genomes shed light on interconnected biogeochemical processes in an aquifer system.</title>
        <authorList>
            <person name="Anantharaman K."/>
            <person name="Brown C.T."/>
            <person name="Hug L.A."/>
            <person name="Sharon I."/>
            <person name="Castelle C.J."/>
            <person name="Probst A.J."/>
            <person name="Thomas B.C."/>
            <person name="Singh A."/>
            <person name="Wilkins M.J."/>
            <person name="Karaoz U."/>
            <person name="Brodie E.L."/>
            <person name="Williams K.H."/>
            <person name="Hubbard S.S."/>
            <person name="Banfield J.F."/>
        </authorList>
    </citation>
    <scope>NUCLEOTIDE SEQUENCE [LARGE SCALE GENOMIC DNA]</scope>
</reference>